<sequence length="383" mass="41389">MLSITEIVVWDVVVMAITDNMLMSVCLRLLLVFPVVRAQVQGGTQGSNLKQALFIFGDSLVDVGNNNYINSLAKANIPYNGIDYDNGVPTGRFCNGRTVADVLGDLMGIPPPPPYLAPTTKGTAILQGVNYASGAGGILDSTGANYISRISFNQQLQLFSNTKTSLVQILGSDGAEQLLSKAIFYIVHGSNDYINNYLVANSATAARFSPSQYQNLLMSTFSQQLSTLYNLGARKVVVFGVGPLGCIPSQLNQRNSPGPCIQFINDLVVNFNNGARQMLTFLNAQLPGSSFVFGDTYSAFVEQFNNPNRYGFASTNIGCCGLGKFNGGFPCLPFSNLCPDRSKYLFWDPFHPSDAANVNFGEFFFTGGQNFISPINVQQLAAL</sequence>
<gene>
    <name evidence="1" type="ORF">O6H91_05G022500</name>
</gene>
<dbReference type="Proteomes" id="UP001162992">
    <property type="component" value="Chromosome 5"/>
</dbReference>
<proteinExistence type="predicted"/>
<organism evidence="1 2">
    <name type="scientific">Diphasiastrum complanatum</name>
    <name type="common">Issler's clubmoss</name>
    <name type="synonym">Lycopodium complanatum</name>
    <dbReference type="NCBI Taxonomy" id="34168"/>
    <lineage>
        <taxon>Eukaryota</taxon>
        <taxon>Viridiplantae</taxon>
        <taxon>Streptophyta</taxon>
        <taxon>Embryophyta</taxon>
        <taxon>Tracheophyta</taxon>
        <taxon>Lycopodiopsida</taxon>
        <taxon>Lycopodiales</taxon>
        <taxon>Lycopodiaceae</taxon>
        <taxon>Lycopodioideae</taxon>
        <taxon>Diphasiastrum</taxon>
    </lineage>
</organism>
<accession>A0ACC2DLU4</accession>
<name>A0ACC2DLU4_DIPCM</name>
<reference evidence="2" key="1">
    <citation type="journal article" date="2024" name="Proc. Natl. Acad. Sci. U.S.A.">
        <title>Extraordinary preservation of gene collinearity over three hundred million years revealed in homosporous lycophytes.</title>
        <authorList>
            <person name="Li C."/>
            <person name="Wickell D."/>
            <person name="Kuo L.Y."/>
            <person name="Chen X."/>
            <person name="Nie B."/>
            <person name="Liao X."/>
            <person name="Peng D."/>
            <person name="Ji J."/>
            <person name="Jenkins J."/>
            <person name="Williams M."/>
            <person name="Shu S."/>
            <person name="Plott C."/>
            <person name="Barry K."/>
            <person name="Rajasekar S."/>
            <person name="Grimwood J."/>
            <person name="Han X."/>
            <person name="Sun S."/>
            <person name="Hou Z."/>
            <person name="He W."/>
            <person name="Dai G."/>
            <person name="Sun C."/>
            <person name="Schmutz J."/>
            <person name="Leebens-Mack J.H."/>
            <person name="Li F.W."/>
            <person name="Wang L."/>
        </authorList>
    </citation>
    <scope>NUCLEOTIDE SEQUENCE [LARGE SCALE GENOMIC DNA]</scope>
    <source>
        <strain evidence="2">cv. PW_Plant_1</strain>
    </source>
</reference>
<comment type="caution">
    <text evidence="1">The sequence shown here is derived from an EMBL/GenBank/DDBJ whole genome shotgun (WGS) entry which is preliminary data.</text>
</comment>
<evidence type="ECO:0000313" key="1">
    <source>
        <dbReference type="EMBL" id="KAJ7555095.1"/>
    </source>
</evidence>
<protein>
    <submittedName>
        <fullName evidence="1">Uncharacterized protein</fullName>
    </submittedName>
</protein>
<keyword evidence="2" id="KW-1185">Reference proteome</keyword>
<dbReference type="EMBL" id="CM055096">
    <property type="protein sequence ID" value="KAJ7555095.1"/>
    <property type="molecule type" value="Genomic_DNA"/>
</dbReference>
<evidence type="ECO:0000313" key="2">
    <source>
        <dbReference type="Proteomes" id="UP001162992"/>
    </source>
</evidence>